<organism evidence="2 3">
    <name type="scientific">Rehmannia glutinosa</name>
    <name type="common">Chinese foxglove</name>
    <dbReference type="NCBI Taxonomy" id="99300"/>
    <lineage>
        <taxon>Eukaryota</taxon>
        <taxon>Viridiplantae</taxon>
        <taxon>Streptophyta</taxon>
        <taxon>Embryophyta</taxon>
        <taxon>Tracheophyta</taxon>
        <taxon>Spermatophyta</taxon>
        <taxon>Magnoliopsida</taxon>
        <taxon>eudicotyledons</taxon>
        <taxon>Gunneridae</taxon>
        <taxon>Pentapetalae</taxon>
        <taxon>asterids</taxon>
        <taxon>lamiids</taxon>
        <taxon>Lamiales</taxon>
        <taxon>Orobanchaceae</taxon>
        <taxon>Rehmannieae</taxon>
        <taxon>Rehmannia</taxon>
    </lineage>
</organism>
<name>A0ABR0XTA7_REHGL</name>
<dbReference type="PANTHER" id="PTHR11439">
    <property type="entry name" value="GAG-POL-RELATED RETROTRANSPOSON"/>
    <property type="match status" value="1"/>
</dbReference>
<dbReference type="InterPro" id="IPR043502">
    <property type="entry name" value="DNA/RNA_pol_sf"/>
</dbReference>
<dbReference type="Proteomes" id="UP001318860">
    <property type="component" value="Unassembled WGS sequence"/>
</dbReference>
<reference evidence="2 3" key="1">
    <citation type="journal article" date="2021" name="Comput. Struct. Biotechnol. J.">
        <title>De novo genome assembly of the potent medicinal plant Rehmannia glutinosa using nanopore technology.</title>
        <authorList>
            <person name="Ma L."/>
            <person name="Dong C."/>
            <person name="Song C."/>
            <person name="Wang X."/>
            <person name="Zheng X."/>
            <person name="Niu Y."/>
            <person name="Chen S."/>
            <person name="Feng W."/>
        </authorList>
    </citation>
    <scope>NUCLEOTIDE SEQUENCE [LARGE SCALE GENOMIC DNA]</scope>
    <source>
        <strain evidence="2">DH-2019</strain>
    </source>
</reference>
<dbReference type="Pfam" id="PF07727">
    <property type="entry name" value="RVT_2"/>
    <property type="match status" value="1"/>
</dbReference>
<accession>A0ABR0XTA7</accession>
<dbReference type="EMBL" id="JABTTQ020000002">
    <property type="protein sequence ID" value="KAK6162424.1"/>
    <property type="molecule type" value="Genomic_DNA"/>
</dbReference>
<evidence type="ECO:0000259" key="1">
    <source>
        <dbReference type="Pfam" id="PF07727"/>
    </source>
</evidence>
<evidence type="ECO:0000313" key="3">
    <source>
        <dbReference type="Proteomes" id="UP001318860"/>
    </source>
</evidence>
<feature type="domain" description="Reverse transcriptase Ty1/copia-type" evidence="1">
    <location>
        <begin position="6"/>
        <end position="102"/>
    </location>
</feature>
<sequence length="219" mass="25043">MDLKINECDKCVYVKGTSEAFVIVYLYVDDFLIMGSSHDTIMETKIMLKKNFDVKDMRTTDVILGIKISKTPDGIILSQSHYVEKVLKKFNVFDNSPSKTPIDLSVNLIANKAEPVAQMEYSRIIGSLMYITNCTCPDLAYPVNMLSRFTSNPSHEHWKTLTRVLNNFKYTLDYGLYYSRYMLEKVKEIASLGAIFLGIQLSNDKSKSGFLFYSKLRTS</sequence>
<gene>
    <name evidence="2" type="ORF">DH2020_002265</name>
</gene>
<dbReference type="InterPro" id="IPR013103">
    <property type="entry name" value="RVT_2"/>
</dbReference>
<proteinExistence type="predicted"/>
<evidence type="ECO:0000313" key="2">
    <source>
        <dbReference type="EMBL" id="KAK6162424.1"/>
    </source>
</evidence>
<protein>
    <recommendedName>
        <fullName evidence="1">Reverse transcriptase Ty1/copia-type domain-containing protein</fullName>
    </recommendedName>
</protein>
<keyword evidence="3" id="KW-1185">Reference proteome</keyword>
<comment type="caution">
    <text evidence="2">The sequence shown here is derived from an EMBL/GenBank/DDBJ whole genome shotgun (WGS) entry which is preliminary data.</text>
</comment>
<dbReference type="PANTHER" id="PTHR11439:SF521">
    <property type="entry name" value="RNA-DIRECTED DNA POLYMERASE"/>
    <property type="match status" value="1"/>
</dbReference>
<dbReference type="SUPFAM" id="SSF56672">
    <property type="entry name" value="DNA/RNA polymerases"/>
    <property type="match status" value="1"/>
</dbReference>